<reference evidence="1" key="1">
    <citation type="submission" date="2014-03" db="EMBL/GenBank/DDBJ databases">
        <authorList>
            <person name="Genoscope - CEA"/>
        </authorList>
    </citation>
    <scope>NUCLEOTIDE SEQUENCE [LARGE SCALE GENOMIC DNA]</scope>
    <source>
        <strain evidence="1">CF27</strain>
    </source>
</reference>
<keyword evidence="3" id="KW-1185">Reference proteome</keyword>
<reference evidence="1" key="2">
    <citation type="submission" date="2014-07" db="EMBL/GenBank/DDBJ databases">
        <title>Initial genome analysis of the psychrotolerant acidophile Acidithiobacillus ferrivorans CF27: insights into iron and sulfur oxidation pathways and into biofilm formation.</title>
        <authorList>
            <person name="Talla E."/>
            <person name="Hedrich S."/>
            <person name="Mangenot S."/>
            <person name="Ji B."/>
            <person name="Johnson D.B."/>
            <person name="Barbe V."/>
            <person name="Bonnefoy V."/>
        </authorList>
    </citation>
    <scope>NUCLEOTIDE SEQUENCE [LARGE SCALE GENOMIC DNA]</scope>
    <source>
        <strain evidence="1">CF27</strain>
    </source>
</reference>
<reference evidence="2 3" key="3">
    <citation type="submission" date="2017-03" db="EMBL/GenBank/DDBJ databases">
        <authorList>
            <person name="Regsiter A."/>
            <person name="William W."/>
        </authorList>
    </citation>
    <scope>NUCLEOTIDE SEQUENCE [LARGE SCALE GENOMIC DNA]</scope>
    <source>
        <strain evidence="2">PRJEB5721</strain>
    </source>
</reference>
<dbReference type="AlphaFoldDB" id="A0A060UKL5"/>
<dbReference type="Proteomes" id="UP000193925">
    <property type="component" value="Chromosome AFERRI"/>
</dbReference>
<proteinExistence type="predicted"/>
<protein>
    <submittedName>
        <fullName evidence="1">Uncharacterized protein</fullName>
    </submittedName>
</protein>
<evidence type="ECO:0000313" key="2">
    <source>
        <dbReference type="EMBL" id="SMH64903.1"/>
    </source>
</evidence>
<accession>A0A060UKL5</accession>
<name>A0A060UKL5_9PROT</name>
<organism evidence="1">
    <name type="scientific">Acidithiobacillus ferrivorans</name>
    <dbReference type="NCBI Taxonomy" id="160808"/>
    <lineage>
        <taxon>Bacteria</taxon>
        <taxon>Pseudomonadati</taxon>
        <taxon>Pseudomonadota</taxon>
        <taxon>Acidithiobacillia</taxon>
        <taxon>Acidithiobacillales</taxon>
        <taxon>Acidithiobacillaceae</taxon>
        <taxon>Acidithiobacillus</taxon>
    </lineage>
</organism>
<gene>
    <name evidence="2" type="ORF">AFERRI_10937</name>
    <name evidence="1" type="ORF">AFERRI_240066</name>
</gene>
<evidence type="ECO:0000313" key="3">
    <source>
        <dbReference type="Proteomes" id="UP000193925"/>
    </source>
</evidence>
<sequence length="63" mass="7117">MIYSGENSFRALFKHDDLTICVNNLAFNWLVIHGISKSIFTQPTVQKCPFVPSGVFGEVCRCH</sequence>
<evidence type="ECO:0000313" key="1">
    <source>
        <dbReference type="EMBL" id="CDQ09232.1"/>
    </source>
</evidence>
<dbReference type="EMBL" id="CCCS020000017">
    <property type="protein sequence ID" value="CDQ09232.1"/>
    <property type="molecule type" value="Genomic_DNA"/>
</dbReference>
<dbReference type="EMBL" id="LT841305">
    <property type="protein sequence ID" value="SMH64903.1"/>
    <property type="molecule type" value="Genomic_DNA"/>
</dbReference>